<comment type="caution">
    <text evidence="3">The sequence shown here is derived from an EMBL/GenBank/DDBJ whole genome shotgun (WGS) entry which is preliminary data.</text>
</comment>
<dbReference type="SMART" id="SM00185">
    <property type="entry name" value="ARM"/>
    <property type="match status" value="17"/>
</dbReference>
<evidence type="ECO:0000313" key="4">
    <source>
        <dbReference type="Proteomes" id="UP000037460"/>
    </source>
</evidence>
<dbReference type="InterPro" id="IPR011989">
    <property type="entry name" value="ARM-like"/>
</dbReference>
<feature type="repeat" description="ARM" evidence="1">
    <location>
        <begin position="224"/>
        <end position="279"/>
    </location>
</feature>
<dbReference type="Gene3D" id="1.25.10.10">
    <property type="entry name" value="Leucine-rich Repeat Variant"/>
    <property type="match status" value="8"/>
</dbReference>
<feature type="repeat" description="ARM" evidence="1">
    <location>
        <begin position="735"/>
        <end position="779"/>
    </location>
</feature>
<evidence type="ECO:0000313" key="3">
    <source>
        <dbReference type="EMBL" id="KOO31955.1"/>
    </source>
</evidence>
<accession>A0A0M0JZI4</accession>
<dbReference type="SUPFAM" id="SSF48371">
    <property type="entry name" value="ARM repeat"/>
    <property type="match status" value="3"/>
</dbReference>
<feature type="repeat" description="ARM" evidence="1">
    <location>
        <begin position="862"/>
        <end position="905"/>
    </location>
</feature>
<name>A0A0M0JZI4_9EUKA</name>
<feature type="compositionally biased region" description="Basic and acidic residues" evidence="2">
    <location>
        <begin position="942"/>
        <end position="954"/>
    </location>
</feature>
<feature type="repeat" description="ARM" evidence="1">
    <location>
        <begin position="79"/>
        <end position="123"/>
    </location>
</feature>
<dbReference type="InterPro" id="IPR000225">
    <property type="entry name" value="Armadillo"/>
</dbReference>
<feature type="repeat" description="ARM" evidence="1">
    <location>
        <begin position="123"/>
        <end position="153"/>
    </location>
</feature>
<dbReference type="AlphaFoldDB" id="A0A0M0JZI4"/>
<dbReference type="PROSITE" id="PS50176">
    <property type="entry name" value="ARM_REPEAT"/>
    <property type="match status" value="8"/>
</dbReference>
<reference evidence="4" key="1">
    <citation type="journal article" date="2015" name="PLoS Genet.">
        <title>Genome Sequence and Transcriptome Analyses of Chrysochromulina tobin: Metabolic Tools for Enhanced Algal Fitness in the Prominent Order Prymnesiales (Haptophyceae).</title>
        <authorList>
            <person name="Hovde B.T."/>
            <person name="Deodato C.R."/>
            <person name="Hunsperger H.M."/>
            <person name="Ryken S.A."/>
            <person name="Yost W."/>
            <person name="Jha R.K."/>
            <person name="Patterson J."/>
            <person name="Monnat R.J. Jr."/>
            <person name="Barlow S.B."/>
            <person name="Starkenburg S.R."/>
            <person name="Cattolico R.A."/>
        </authorList>
    </citation>
    <scope>NUCLEOTIDE SEQUENCE</scope>
    <source>
        <strain evidence="4">CCMP291</strain>
    </source>
</reference>
<evidence type="ECO:0000256" key="1">
    <source>
        <dbReference type="PROSITE-ProRule" id="PRU00259"/>
    </source>
</evidence>
<proteinExistence type="predicted"/>
<keyword evidence="4" id="KW-1185">Reference proteome</keyword>
<gene>
    <name evidence="3" type="ORF">Ctob_004794</name>
</gene>
<feature type="repeat" description="ARM" evidence="1">
    <location>
        <begin position="778"/>
        <end position="821"/>
    </location>
</feature>
<dbReference type="OrthoDB" id="409644at2759"/>
<dbReference type="Pfam" id="PF00514">
    <property type="entry name" value="Arm"/>
    <property type="match status" value="2"/>
</dbReference>
<protein>
    <submittedName>
        <fullName evidence="3">U-box domain-containing protein 4-like protein</fullName>
    </submittedName>
</protein>
<dbReference type="PANTHER" id="PTHR23315:SF7">
    <property type="entry name" value="U-BOX DOMAIN-CONTAINING PROTEIN 4"/>
    <property type="match status" value="1"/>
</dbReference>
<dbReference type="Proteomes" id="UP000037460">
    <property type="component" value="Unassembled WGS sequence"/>
</dbReference>
<feature type="repeat" description="ARM" evidence="1">
    <location>
        <begin position="413"/>
        <end position="441"/>
    </location>
</feature>
<dbReference type="EMBL" id="JWZX01001884">
    <property type="protein sequence ID" value="KOO31955.1"/>
    <property type="molecule type" value="Genomic_DNA"/>
</dbReference>
<feature type="repeat" description="ARM" evidence="1">
    <location>
        <begin position="820"/>
        <end position="862"/>
    </location>
</feature>
<dbReference type="PANTHER" id="PTHR23315">
    <property type="entry name" value="U BOX DOMAIN-CONTAINING"/>
    <property type="match status" value="1"/>
</dbReference>
<evidence type="ECO:0000256" key="2">
    <source>
        <dbReference type="SAM" id="MobiDB-lite"/>
    </source>
</evidence>
<feature type="compositionally biased region" description="Basic and acidic residues" evidence="2">
    <location>
        <begin position="1018"/>
        <end position="1032"/>
    </location>
</feature>
<dbReference type="InterPro" id="IPR016024">
    <property type="entry name" value="ARM-type_fold"/>
</dbReference>
<feature type="region of interest" description="Disordered" evidence="2">
    <location>
        <begin position="930"/>
        <end position="1069"/>
    </location>
</feature>
<sequence length="1069" mass="109636">MDEAALEMLHARSEAAGALWALADGNAETQELIFGASAIGPLVQLLRETCARCNLKGAGALASLARGSRTIQEAIRVAGGVLPLVRLLEGATHDDEVRAHAAKALGEISREHGLNQTEVARAGGIPRLVWLLEQPGVASAAREEAAAALWALAAGPHAANQELIQIAAAIAECGAVPLLIALLSVSGAVEDRRNALMTSQSAAGALWALATAHEANQRRIADEGGLAPLISLLSAPSALVGEGLAAAVLTRGAQETAAGALHALAALPENRVRIAEAGAIPPLAALFESGTEVAKAEAAASLAALVVHNSANQGAVAQALVSMLRFVSLFRLGSAEAQEYALWLLWQSTDLASRRAVARACCAHDIINVMVTRELSTAAQEHAASVLASVTSEVEGVDDAVRAENKAAIVRSGGVRPLVRLLSMGSAGAKRHAASALANLAQADGDGAEAMAKVHATQLEIAAAGAITQLVQWLYEPILGPSALAARALAFIGMGNADTQYMIAEEGAFEPLVAVLPSGTAQARVEEAFTRRWAAGAIGALAEQNVINQIRVAEEGGLAPLVEMLKRPATALPAESGRASAAPTTSWDAPTRALWHLASNADNQLGIARAGGLAPLVRVLAEGTEQGRQWAAAALEALVRDCTENQLALARPALDAIGPLVLLLGSVDEETQRHAMNALIHIGAPSDANRNAVVRPLVALLHHVRNASATLMATRILAVLAGRSAANCAAIAAEGAIAPLCGLLGDGRNASGLQTRVAEVLFHLSQFAANKEALIGAGGAPPLVQMLIPSAQREAQLHACACLSRIAATTKGQQLVAGAGGVPLLVALLSSEKLETARYAAEALWHLGGSKGENKATIVKVGGIVPLVALLSRDESAEAQAFAAGVLADLAKDKGVAKRAIVNVGGVGPLVTTILALLNVPPKLYEALSTAPSSSAAGGRNEGARDGADPADRQRKGKKTRREVSPRKAPQAQHEPSPRGSRISSAVLSAKPAGASNETGGGGATTKRGGVKPPAPPDHTKDHAKEKDKEMKPSTPRGAAKEKPPKSMRARPPQFGVEPNAPAARALRG</sequence>
<organism evidence="3 4">
    <name type="scientific">Chrysochromulina tobinii</name>
    <dbReference type="NCBI Taxonomy" id="1460289"/>
    <lineage>
        <taxon>Eukaryota</taxon>
        <taxon>Haptista</taxon>
        <taxon>Haptophyta</taxon>
        <taxon>Prymnesiophyceae</taxon>
        <taxon>Prymnesiales</taxon>
        <taxon>Chrysochromulinaceae</taxon>
        <taxon>Chrysochromulina</taxon>
    </lineage>
</organism>